<gene>
    <name evidence="4" type="ORF">V2H41_00170</name>
</gene>
<dbReference type="InterPro" id="IPR005835">
    <property type="entry name" value="NTP_transferase_dom"/>
</dbReference>
<dbReference type="RefSeq" id="WP_330973085.1">
    <property type="nucleotide sequence ID" value="NZ_JAZGLY010000001.1"/>
</dbReference>
<keyword evidence="2" id="KW-0548">Nucleotidyltransferase</keyword>
<dbReference type="SUPFAM" id="SSF53448">
    <property type="entry name" value="Nucleotide-diphospho-sugar transferases"/>
    <property type="match status" value="1"/>
</dbReference>
<dbReference type="PANTHER" id="PTHR43584">
    <property type="entry name" value="NUCLEOTIDYL TRANSFERASE"/>
    <property type="match status" value="1"/>
</dbReference>
<dbReference type="InterPro" id="IPR050065">
    <property type="entry name" value="GlmU-like"/>
</dbReference>
<reference evidence="4 5" key="1">
    <citation type="submission" date="2024-01" db="EMBL/GenBank/DDBJ databases">
        <title>Niabella digestum sp. nov., isolated from waste digestion system.</title>
        <authorList>
            <person name="Zhang L."/>
        </authorList>
    </citation>
    <scope>NUCLEOTIDE SEQUENCE [LARGE SCALE GENOMIC DNA]</scope>
    <source>
        <strain evidence="4 5">A18</strain>
    </source>
</reference>
<dbReference type="PANTHER" id="PTHR43584:SF8">
    <property type="entry name" value="N-ACETYLMURAMATE ALPHA-1-PHOSPHATE URIDYLYLTRANSFERASE"/>
    <property type="match status" value="1"/>
</dbReference>
<feature type="domain" description="Nucleotidyl transferase" evidence="3">
    <location>
        <begin position="13"/>
        <end position="148"/>
    </location>
</feature>
<comment type="caution">
    <text evidence="4">The sequence shown here is derived from an EMBL/GenBank/DDBJ whole genome shotgun (WGS) entry which is preliminary data.</text>
</comment>
<organism evidence="4 5">
    <name type="scientific">Niabella digestorum</name>
    <dbReference type="NCBI Taxonomy" id="3117701"/>
    <lineage>
        <taxon>Bacteria</taxon>
        <taxon>Pseudomonadati</taxon>
        <taxon>Bacteroidota</taxon>
        <taxon>Chitinophagia</taxon>
        <taxon>Chitinophagales</taxon>
        <taxon>Chitinophagaceae</taxon>
        <taxon>Niabella</taxon>
    </lineage>
</organism>
<evidence type="ECO:0000256" key="1">
    <source>
        <dbReference type="ARBA" id="ARBA00022679"/>
    </source>
</evidence>
<evidence type="ECO:0000256" key="2">
    <source>
        <dbReference type="ARBA" id="ARBA00022695"/>
    </source>
</evidence>
<dbReference type="Pfam" id="PF00483">
    <property type="entry name" value="NTP_transferase"/>
    <property type="match status" value="1"/>
</dbReference>
<protein>
    <submittedName>
        <fullName evidence="4">Sugar phosphate nucleotidyltransferase</fullName>
    </submittedName>
</protein>
<keyword evidence="5" id="KW-1185">Reference proteome</keyword>
<dbReference type="Proteomes" id="UP001357452">
    <property type="component" value="Unassembled WGS sequence"/>
</dbReference>
<dbReference type="EMBL" id="JAZGLY010000001">
    <property type="protein sequence ID" value="MEE6185674.1"/>
    <property type="molecule type" value="Genomic_DNA"/>
</dbReference>
<evidence type="ECO:0000313" key="4">
    <source>
        <dbReference type="EMBL" id="MEE6185674.1"/>
    </source>
</evidence>
<proteinExistence type="predicted"/>
<sequence>MTNISSTFGVSQAMIFCAGLGTRFKPWTDQHPKALAIINGKSLLQRNVEYLLQYGIKDIIVNVHHFADQIEAAVKQYNGWGANIVISDERSEVLETGGGLLHAKHLFRRGERFITCNADILTDLKMDQLLTFHEQQAPLISFAISDRKTSRNLLFDENNILCGWRNNSTGEERIAVSGEQLFPKAYDCVAVFEYGVFDYIRFTGKFSLIDLYLDLAPHHKIMGFEHHDDRWIDVGKPESVPIAESMFNE</sequence>
<evidence type="ECO:0000313" key="5">
    <source>
        <dbReference type="Proteomes" id="UP001357452"/>
    </source>
</evidence>
<dbReference type="Gene3D" id="3.90.550.10">
    <property type="entry name" value="Spore Coat Polysaccharide Biosynthesis Protein SpsA, Chain A"/>
    <property type="match status" value="1"/>
</dbReference>
<name>A0ABU7RCG2_9BACT</name>
<dbReference type="InterPro" id="IPR029044">
    <property type="entry name" value="Nucleotide-diphossugar_trans"/>
</dbReference>
<evidence type="ECO:0000259" key="3">
    <source>
        <dbReference type="Pfam" id="PF00483"/>
    </source>
</evidence>
<keyword evidence="1" id="KW-0808">Transferase</keyword>
<accession>A0ABU7RCG2</accession>